<gene>
    <name evidence="1" type="ORF">DI564_09585</name>
</gene>
<protein>
    <submittedName>
        <fullName evidence="1">Uncharacterized protein</fullName>
    </submittedName>
</protein>
<accession>A0A2W5KC97</accession>
<evidence type="ECO:0000313" key="2">
    <source>
        <dbReference type="Proteomes" id="UP000249046"/>
    </source>
</evidence>
<dbReference type="AlphaFoldDB" id="A0A2W5KC97"/>
<dbReference type="EMBL" id="QFPO01000007">
    <property type="protein sequence ID" value="PZQ14746.1"/>
    <property type="molecule type" value="Genomic_DNA"/>
</dbReference>
<name>A0A2W5KC97_9GAMM</name>
<organism evidence="1 2">
    <name type="scientific">Rhodanobacter denitrificans</name>
    <dbReference type="NCBI Taxonomy" id="666685"/>
    <lineage>
        <taxon>Bacteria</taxon>
        <taxon>Pseudomonadati</taxon>
        <taxon>Pseudomonadota</taxon>
        <taxon>Gammaproteobacteria</taxon>
        <taxon>Lysobacterales</taxon>
        <taxon>Rhodanobacteraceae</taxon>
        <taxon>Rhodanobacter</taxon>
    </lineage>
</organism>
<evidence type="ECO:0000313" key="1">
    <source>
        <dbReference type="EMBL" id="PZQ14746.1"/>
    </source>
</evidence>
<dbReference type="Proteomes" id="UP000249046">
    <property type="component" value="Unassembled WGS sequence"/>
</dbReference>
<reference evidence="1 2" key="1">
    <citation type="submission" date="2017-08" db="EMBL/GenBank/DDBJ databases">
        <title>Infants hospitalized years apart are colonized by the same room-sourced microbial strains.</title>
        <authorList>
            <person name="Brooks B."/>
            <person name="Olm M.R."/>
            <person name="Firek B.A."/>
            <person name="Baker R."/>
            <person name="Thomas B.C."/>
            <person name="Morowitz M.J."/>
            <person name="Banfield J.F."/>
        </authorList>
    </citation>
    <scope>NUCLEOTIDE SEQUENCE [LARGE SCALE GENOMIC DNA]</scope>
    <source>
        <strain evidence="1">S2_005_003_R2_42</strain>
    </source>
</reference>
<sequence length="249" mass="29171">MLHIEVTPTSLDRALAFMNMLLRELERLEIQTLVDRQKKCTNIIVEGKHIKLTLTEHVKRTDHEITDSEKKAQERYLSRIRIDSSSPYPRIPRHDYHPTGDFTLTAGQWPARTWRDTKRTRLEQRLGEIVAGILLLAEEIRVQDEERARKTEARRLAEEDYAFRKQRLEDERTKFQQLESQANDLERARRLRAYADAAEAAARDAGNLSKERQDWLAWARAKADWLDPLIAVSDVILDAPEPKKPGLWW</sequence>
<proteinExistence type="predicted"/>
<comment type="caution">
    <text evidence="1">The sequence shown here is derived from an EMBL/GenBank/DDBJ whole genome shotgun (WGS) entry which is preliminary data.</text>
</comment>